<proteinExistence type="predicted"/>
<evidence type="ECO:0000313" key="1">
    <source>
        <dbReference type="EMBL" id="MBC8528223.1"/>
    </source>
</evidence>
<gene>
    <name evidence="1" type="ORF">H8699_02060</name>
</gene>
<dbReference type="EMBL" id="JACRSO010000001">
    <property type="protein sequence ID" value="MBC8528223.1"/>
    <property type="molecule type" value="Genomic_DNA"/>
</dbReference>
<organism evidence="1 2">
    <name type="scientific">Luoshenia tenuis</name>
    <dbReference type="NCBI Taxonomy" id="2763654"/>
    <lineage>
        <taxon>Bacteria</taxon>
        <taxon>Bacillati</taxon>
        <taxon>Bacillota</taxon>
        <taxon>Clostridia</taxon>
        <taxon>Christensenellales</taxon>
        <taxon>Christensenellaceae</taxon>
        <taxon>Luoshenia</taxon>
    </lineage>
</organism>
<keyword evidence="2" id="KW-1185">Reference proteome</keyword>
<dbReference type="Proteomes" id="UP000654279">
    <property type="component" value="Unassembled WGS sequence"/>
</dbReference>
<accession>A0A926CZ27</accession>
<dbReference type="RefSeq" id="WP_249284260.1">
    <property type="nucleotide sequence ID" value="NZ_JACRSO010000001.1"/>
</dbReference>
<reference evidence="1" key="1">
    <citation type="submission" date="2020-08" db="EMBL/GenBank/DDBJ databases">
        <title>Genome public.</title>
        <authorList>
            <person name="Liu C."/>
            <person name="Sun Q."/>
        </authorList>
    </citation>
    <scope>NUCLEOTIDE SEQUENCE</scope>
    <source>
        <strain evidence="1">NSJ-44</strain>
    </source>
</reference>
<sequence length="1812" mass="199141">MANGADYLNRKITKKYTDVELAPTYNEWLKSAETKKWLEETEGSRISKQAKKSMNEIINRRLEAEKGVKEPDYEDESTQKLLYGDEDVGAEATKFIDGSNGLAGAVAAGAANVNAAAENIVGGGAIAPLPVFTKEEASRGASMSDQYTSSEDNAYKQHLALGGELPYNIAGSLIGAEMNPEAHAMDQKHAAEVNAKYDFKTRPLGEQMQEEAEKINQLYLENRKQGQSHEQALWNAYNTRYDEDKQYFVQNGIVKPLVGMGEHLLGGATTLATYATPALNAIAEVDTGEVDNPVQNIRDWGLSLDWAEQYGENLKEKYKPIEVLEKTSDVVGDVVSMAPVVAASYLPGGASAAAYGLSFADNFGSKAQAAYKETGDADQAVIYGVTSAAADLLVDKMFEGFGGAVSGRTGWAGKALDKTGLKNRLVSKLSKNPKVAQSIVSAFRFSEEPISEIIQNYTDAAAKWATGVTDDFESPTLEENLYSAALASLIQGGTNAINSRINKSRNAQAQNDNSLVKPAEQKMLSPQDSPLKSVVPLDENGNIQTVQQDIQTQQGPIVEPTAPYNEVQQSVAELSVFNKAVQKDGAAFLADLKDLTIKKPVGIDGIEGEVKGLNVRVNSGVDVDTVYNELFQKYPDLLGNDSIPFADSVDKLREISDIRNRVIETKKSNELQIEESVKESLKQLPIRNEDGSVNTANLLELRRNEWRIDTDLKWFNERSGITAAEKKVADLVASGDMDIRNIPKDMSAARIMEYATLKADADALHAPIREYNSEYQADLEARADAILEGMENWQDVRIPASNAISTPERVIRHTVKDQAEQSKVVDALIRTGGDADTRAVKIYNDIAEQVNPYKFTPEESKYIQMLGEGVITEAELPSNVSASRVKEGVQVFRGIYENLYQMVNEELVRTGQKPMGRIENYFPHISDPQDPMRRALKAMGFDVTPNALPTEINGRTEDFKPKHQWSRFMQRRTGNKTDYNALYGLDQYARSMANVVAYTDHIQLLRTVGNKVRFAHSDEGTQAKIREIMADQSLTVDEKQAAIDKFKANGDTHLSNLAAWLDEYANIIAGKKTRPDRVIESMIGRRAYSVANWLSNQLSRSAVVGNIGSAATNLISSTQAVVFTSKPAMLKANIDMAKNLKHNDGFVERSKFLQRRFGENKIYKTGIEKAMDKVDIMGLTDRYTAELIVRAKYNERLAKGDTPDAAMKYADGFAANLMGDRSRTQAPTAFGSKNPIYKALLQFQLEPFNQLGFAKSDLKRYAGSNGKAVGKLIEYALLMYLFDDAYEAIFGRRPALDPLGMANNVVGDATGKKLNNVFYMLGGEPVVRDVEQKGATETVQNAAMDVAEQIPVLGSALGGGRVPVLNTIGKVLDFELLGEIGQTLEGNIAPSKLLDDAGTWALETGAFLAPFGGGQAKKTIQGLQTVGAGGSYKRQNDGSEELQYEVDQNPWNWVKGVVGGKTAVGGGRYYEDGYPKAEPSTDEGIIEQHVRALPNIVTYKTGEGEDAEEHKVTLSDDMRALRQQFARNLIPDGVDLIELDEDVRKDMFKAIDDFTLDAVLERMGHPEYTTSKDTNTAIEALKTDVSLPVFYGIKQAFADKNEDGDSLTKQQKRNILMDWPDLSTEQKTRLDEIMLDVGTDVDYSSARTFELTNSELNDKQQKAYSQLRSQGIDMSEYEDILDTISTIKSSGDGSGSGNGGSAAVARYINNLPYDSTAKQTIADAAGINRDYSTQDSFVVSAMNESPQLKYKEAKKYIPDMTGDAWAKAWQAMTDAGSSKTKQRAALKRLGYTSQQANNIVDVRWMKLADLKD</sequence>
<evidence type="ECO:0000313" key="2">
    <source>
        <dbReference type="Proteomes" id="UP000654279"/>
    </source>
</evidence>
<name>A0A926CZ27_9FIRM</name>
<comment type="caution">
    <text evidence="1">The sequence shown here is derived from an EMBL/GenBank/DDBJ whole genome shotgun (WGS) entry which is preliminary data.</text>
</comment>
<protein>
    <submittedName>
        <fullName evidence="1">Uncharacterized protein</fullName>
    </submittedName>
</protein>